<gene>
    <name evidence="2" type="ORF">Fmac_005961</name>
</gene>
<evidence type="ECO:0000313" key="3">
    <source>
        <dbReference type="Proteomes" id="UP001603857"/>
    </source>
</evidence>
<accession>A0ABD1N998</accession>
<dbReference type="Proteomes" id="UP001603857">
    <property type="component" value="Unassembled WGS sequence"/>
</dbReference>
<evidence type="ECO:0000256" key="1">
    <source>
        <dbReference type="SAM" id="MobiDB-lite"/>
    </source>
</evidence>
<name>A0ABD1N998_9FABA</name>
<comment type="caution">
    <text evidence="2">The sequence shown here is derived from an EMBL/GenBank/DDBJ whole genome shotgun (WGS) entry which is preliminary data.</text>
</comment>
<keyword evidence="3" id="KW-1185">Reference proteome</keyword>
<sequence>MARLVQKVPPIASNEKQTSLKSPTITHGSFERQSPVLRLQKPKYHHHAHEPQKHPRDPNPTCSKSPLPE</sequence>
<dbReference type="EMBL" id="JBGMDY010000002">
    <property type="protein sequence ID" value="KAL2344676.1"/>
    <property type="molecule type" value="Genomic_DNA"/>
</dbReference>
<feature type="compositionally biased region" description="Polar residues" evidence="1">
    <location>
        <begin position="60"/>
        <end position="69"/>
    </location>
</feature>
<reference evidence="2 3" key="1">
    <citation type="submission" date="2024-08" db="EMBL/GenBank/DDBJ databases">
        <title>Insights into the chromosomal genome structure of Flemingia macrophylla.</title>
        <authorList>
            <person name="Ding Y."/>
            <person name="Zhao Y."/>
            <person name="Bi W."/>
            <person name="Wu M."/>
            <person name="Zhao G."/>
            <person name="Gong Y."/>
            <person name="Li W."/>
            <person name="Zhang P."/>
        </authorList>
    </citation>
    <scope>NUCLEOTIDE SEQUENCE [LARGE SCALE GENOMIC DNA]</scope>
    <source>
        <strain evidence="2">DYQJB</strain>
        <tissue evidence="2">Leaf</tissue>
    </source>
</reference>
<feature type="compositionally biased region" description="Polar residues" evidence="1">
    <location>
        <begin position="14"/>
        <end position="27"/>
    </location>
</feature>
<protein>
    <submittedName>
        <fullName evidence="2">Uncharacterized protein</fullName>
    </submittedName>
</protein>
<dbReference type="AlphaFoldDB" id="A0ABD1N998"/>
<feature type="region of interest" description="Disordered" evidence="1">
    <location>
        <begin position="1"/>
        <end position="69"/>
    </location>
</feature>
<evidence type="ECO:0000313" key="2">
    <source>
        <dbReference type="EMBL" id="KAL2344676.1"/>
    </source>
</evidence>
<organism evidence="2 3">
    <name type="scientific">Flemingia macrophylla</name>
    <dbReference type="NCBI Taxonomy" id="520843"/>
    <lineage>
        <taxon>Eukaryota</taxon>
        <taxon>Viridiplantae</taxon>
        <taxon>Streptophyta</taxon>
        <taxon>Embryophyta</taxon>
        <taxon>Tracheophyta</taxon>
        <taxon>Spermatophyta</taxon>
        <taxon>Magnoliopsida</taxon>
        <taxon>eudicotyledons</taxon>
        <taxon>Gunneridae</taxon>
        <taxon>Pentapetalae</taxon>
        <taxon>rosids</taxon>
        <taxon>fabids</taxon>
        <taxon>Fabales</taxon>
        <taxon>Fabaceae</taxon>
        <taxon>Papilionoideae</taxon>
        <taxon>50 kb inversion clade</taxon>
        <taxon>NPAAA clade</taxon>
        <taxon>indigoferoid/millettioid clade</taxon>
        <taxon>Phaseoleae</taxon>
        <taxon>Flemingia</taxon>
    </lineage>
</organism>
<proteinExistence type="predicted"/>